<evidence type="ECO:0000313" key="2">
    <source>
        <dbReference type="Proteomes" id="UP000054324"/>
    </source>
</evidence>
<gene>
    <name evidence="1" type="ORF">T265_03127</name>
</gene>
<dbReference type="GeneID" id="20317314"/>
<sequence length="220" mass="23279">MHHIQLQLLYVQHFEAFSNPDAITSIELTALLPSSPFWLRICDEAEAAAAGYAGLGIVLGGRSGASLLDWMFTDNRLSAAGRCVCRHCPQGVMACQDNFMKKYQHHGMTSGSYGGGVMCGQPGSKPNYPTAGVSYQQPGMMPANPTQYHGGMMPGQGSMPYGQPGSIPYGQPGSMPYSQSGVAPGMAPMMPGNPYPPGGMPGQIRPYGNTPGMPGQPPFY</sequence>
<evidence type="ECO:0000313" key="1">
    <source>
        <dbReference type="EMBL" id="KER30519.1"/>
    </source>
</evidence>
<dbReference type="RefSeq" id="XP_009165796.1">
    <property type="nucleotide sequence ID" value="XM_009167532.1"/>
</dbReference>
<dbReference type="CTD" id="20317314"/>
<organism evidence="1 2">
    <name type="scientific">Opisthorchis viverrini</name>
    <name type="common">Southeast Asian liver fluke</name>
    <dbReference type="NCBI Taxonomy" id="6198"/>
    <lineage>
        <taxon>Eukaryota</taxon>
        <taxon>Metazoa</taxon>
        <taxon>Spiralia</taxon>
        <taxon>Lophotrochozoa</taxon>
        <taxon>Platyhelminthes</taxon>
        <taxon>Trematoda</taxon>
        <taxon>Digenea</taxon>
        <taxon>Opisthorchiida</taxon>
        <taxon>Opisthorchiata</taxon>
        <taxon>Opisthorchiidae</taxon>
        <taxon>Opisthorchis</taxon>
    </lineage>
</organism>
<name>A0A075AHV0_OPIVI</name>
<reference evidence="1 2" key="1">
    <citation type="submission" date="2013-11" db="EMBL/GenBank/DDBJ databases">
        <title>Opisthorchis viverrini - life in the bile duct.</title>
        <authorList>
            <person name="Young N.D."/>
            <person name="Nagarajan N."/>
            <person name="Lin S.J."/>
            <person name="Korhonen P.K."/>
            <person name="Jex A.R."/>
            <person name="Hall R.S."/>
            <person name="Safavi-Hemami H."/>
            <person name="Kaewkong W."/>
            <person name="Bertrand D."/>
            <person name="Gao S."/>
            <person name="Seet Q."/>
            <person name="Wongkham S."/>
            <person name="Teh B.T."/>
            <person name="Wongkham C."/>
            <person name="Intapan P.M."/>
            <person name="Maleewong W."/>
            <person name="Yang X."/>
            <person name="Hu M."/>
            <person name="Wang Z."/>
            <person name="Hofmann A."/>
            <person name="Sternberg P.W."/>
            <person name="Tan P."/>
            <person name="Wang J."/>
            <person name="Gasser R.B."/>
        </authorList>
    </citation>
    <scope>NUCLEOTIDE SEQUENCE [LARGE SCALE GENOMIC DNA]</scope>
</reference>
<accession>A0A075AHV0</accession>
<dbReference type="KEGG" id="ovi:T265_03127"/>
<keyword evidence="2" id="KW-1185">Reference proteome</keyword>
<dbReference type="OrthoDB" id="6273409at2759"/>
<dbReference type="AlphaFoldDB" id="A0A075AHV0"/>
<dbReference type="Proteomes" id="UP000054324">
    <property type="component" value="Unassembled WGS sequence"/>
</dbReference>
<proteinExistence type="predicted"/>
<protein>
    <submittedName>
        <fullName evidence="1">Uncharacterized protein</fullName>
    </submittedName>
</protein>
<dbReference type="EMBL" id="KL596660">
    <property type="protein sequence ID" value="KER30519.1"/>
    <property type="molecule type" value="Genomic_DNA"/>
</dbReference>